<dbReference type="Gene3D" id="1.20.58.220">
    <property type="entry name" value="Phosphate transport system protein phou homolog 2, domain 2"/>
    <property type="match status" value="1"/>
</dbReference>
<protein>
    <submittedName>
        <fullName evidence="8">Na/Pi cotransporter</fullName>
    </submittedName>
</protein>
<dbReference type="GO" id="GO:0044341">
    <property type="term" value="P:sodium-dependent phosphate transport"/>
    <property type="evidence" value="ECO:0007669"/>
    <property type="project" value="InterPro"/>
</dbReference>
<dbReference type="InterPro" id="IPR004633">
    <property type="entry name" value="NaPi_cotrn-rel/YqeW-like"/>
</dbReference>
<feature type="transmembrane region" description="Helical" evidence="6">
    <location>
        <begin position="175"/>
        <end position="200"/>
    </location>
</feature>
<evidence type="ECO:0000256" key="5">
    <source>
        <dbReference type="ARBA" id="ARBA00023136"/>
    </source>
</evidence>
<evidence type="ECO:0000256" key="2">
    <source>
        <dbReference type="ARBA" id="ARBA00022475"/>
    </source>
</evidence>
<feature type="transmembrane region" description="Helical" evidence="6">
    <location>
        <begin position="212"/>
        <end position="233"/>
    </location>
</feature>
<reference evidence="8 9" key="1">
    <citation type="submission" date="2017-12" db="EMBL/GenBank/DDBJ databases">
        <title>Phylogenetic diversity of female urinary microbiome.</title>
        <authorList>
            <person name="Thomas-White K."/>
            <person name="Wolfe A.J."/>
        </authorList>
    </citation>
    <scope>NUCLEOTIDE SEQUENCE [LARGE SCALE GENOMIC DNA]</scope>
    <source>
        <strain evidence="8 9">UMB0898</strain>
    </source>
</reference>
<evidence type="ECO:0000313" key="8">
    <source>
        <dbReference type="EMBL" id="PKY89518.1"/>
    </source>
</evidence>
<dbReference type="Pfam" id="PF02690">
    <property type="entry name" value="Na_Pi_cotrans"/>
    <property type="match status" value="1"/>
</dbReference>
<evidence type="ECO:0000256" key="6">
    <source>
        <dbReference type="SAM" id="Phobius"/>
    </source>
</evidence>
<dbReference type="GO" id="GO:0005886">
    <property type="term" value="C:plasma membrane"/>
    <property type="evidence" value="ECO:0007669"/>
    <property type="project" value="UniProtKB-SubCell"/>
</dbReference>
<evidence type="ECO:0000256" key="3">
    <source>
        <dbReference type="ARBA" id="ARBA00022692"/>
    </source>
</evidence>
<sequence length="532" mass="58207">MKINYLVGLLGGLTLFLYGMDLTSQGLEMAAGNKLQGWIEKFTSNRFKGLIIGTVVTAVIQSSSATTVMLVGFVNAGIMTIEQTIGIIMGANIGTTITGQIVALDIVAAAPILCFVGFLLLKFANKNSGLRHTGQAILGLGVLFLGMKTMSSSMAPLADNPEFVHLIAKFQNPLLGILVGTAITCILQSSSASLGILQATANMGLIALRPSMFIICGFNIGTCVTSVLSAIGSNKNAQRTAASHVLFNVIGTALFLILAFIVPVENFITGISRNVPAAQIANMHTFFNIFATAALFPFGNQIARMSKFIIQGDDSDRDEKSLLYLNPNIQDPNALFAGVRAETERMISLARSNFLLSTELFRQFDQENFDRCFHNESIINYLNSQISKHIIENISLPMDDSLASLYTAYLRIVRDLERIGDHTKNIAEHSQYSNLSRLTYTEDALEEFDALESIIDDMFESIEIDPVKSHRVNDLRLAYTGVESNVENYKRIHIDRMKSGACDPESGIIFEKCLVAFERIAAYTYNVGKLSL</sequence>
<keyword evidence="2" id="KW-1003">Cell membrane</keyword>
<evidence type="ECO:0000259" key="7">
    <source>
        <dbReference type="Pfam" id="PF01895"/>
    </source>
</evidence>
<gene>
    <name evidence="8" type="ORF">CYJ57_03915</name>
</gene>
<keyword evidence="4 6" id="KW-1133">Transmembrane helix</keyword>
<accession>A0A2I1K1L5</accession>
<dbReference type="GO" id="GO:0005436">
    <property type="term" value="F:sodium:phosphate symporter activity"/>
    <property type="evidence" value="ECO:0007669"/>
    <property type="project" value="InterPro"/>
</dbReference>
<dbReference type="Proteomes" id="UP000234384">
    <property type="component" value="Unassembled WGS sequence"/>
</dbReference>
<comment type="subcellular location">
    <subcellularLocation>
        <location evidence="1">Cell membrane</location>
        <topology evidence="1">Multi-pass membrane protein</topology>
    </subcellularLocation>
</comment>
<dbReference type="InterPro" id="IPR003841">
    <property type="entry name" value="Na/Pi_transpt"/>
</dbReference>
<dbReference type="PANTHER" id="PTHR10010:SF46">
    <property type="entry name" value="SODIUM-DEPENDENT PHOSPHATE TRANSPORT PROTEIN 2B"/>
    <property type="match status" value="1"/>
</dbReference>
<keyword evidence="5 6" id="KW-0472">Membrane</keyword>
<feature type="transmembrane region" description="Helical" evidence="6">
    <location>
        <begin position="245"/>
        <end position="268"/>
    </location>
</feature>
<dbReference type="NCBIfam" id="TIGR00704">
    <property type="entry name" value="NaPi_cotrn_rel"/>
    <property type="match status" value="1"/>
</dbReference>
<feature type="domain" description="PhoU" evidence="7">
    <location>
        <begin position="344"/>
        <end position="428"/>
    </location>
</feature>
<dbReference type="InterPro" id="IPR026022">
    <property type="entry name" value="PhoU_dom"/>
</dbReference>
<dbReference type="AlphaFoldDB" id="A0A2I1K1L5"/>
<dbReference type="InterPro" id="IPR038078">
    <property type="entry name" value="PhoU-like_sf"/>
</dbReference>
<evidence type="ECO:0000313" key="9">
    <source>
        <dbReference type="Proteomes" id="UP000234384"/>
    </source>
</evidence>
<dbReference type="OrthoDB" id="9763003at2"/>
<name>A0A2I1K1L5_9LACT</name>
<organism evidence="8 9">
    <name type="scientific">Falseniella ignava</name>
    <dbReference type="NCBI Taxonomy" id="137730"/>
    <lineage>
        <taxon>Bacteria</taxon>
        <taxon>Bacillati</taxon>
        <taxon>Bacillota</taxon>
        <taxon>Bacilli</taxon>
        <taxon>Lactobacillales</taxon>
        <taxon>Aerococcaceae</taxon>
        <taxon>Falseniella</taxon>
    </lineage>
</organism>
<evidence type="ECO:0000256" key="1">
    <source>
        <dbReference type="ARBA" id="ARBA00004651"/>
    </source>
</evidence>
<dbReference type="Pfam" id="PF01895">
    <property type="entry name" value="PhoU"/>
    <property type="match status" value="1"/>
</dbReference>
<proteinExistence type="predicted"/>
<evidence type="ECO:0000256" key="4">
    <source>
        <dbReference type="ARBA" id="ARBA00022989"/>
    </source>
</evidence>
<feature type="transmembrane region" description="Helical" evidence="6">
    <location>
        <begin position="108"/>
        <end position="124"/>
    </location>
</feature>
<keyword evidence="3 6" id="KW-0812">Transmembrane</keyword>
<dbReference type="EMBL" id="PKHE01000007">
    <property type="protein sequence ID" value="PKY89518.1"/>
    <property type="molecule type" value="Genomic_DNA"/>
</dbReference>
<dbReference type="RefSeq" id="WP_101954153.1">
    <property type="nucleotide sequence ID" value="NZ_PKHE01000007.1"/>
</dbReference>
<dbReference type="SUPFAM" id="SSF109755">
    <property type="entry name" value="PhoU-like"/>
    <property type="match status" value="1"/>
</dbReference>
<dbReference type="NCBIfam" id="NF037997">
    <property type="entry name" value="Na_Pi_symport"/>
    <property type="match status" value="1"/>
</dbReference>
<dbReference type="PANTHER" id="PTHR10010">
    <property type="entry name" value="SOLUTE CARRIER FAMILY 34 SODIUM PHOSPHATE , MEMBER 2-RELATED"/>
    <property type="match status" value="1"/>
</dbReference>
<comment type="caution">
    <text evidence="8">The sequence shown here is derived from an EMBL/GenBank/DDBJ whole genome shotgun (WGS) entry which is preliminary data.</text>
</comment>
<feature type="transmembrane region" description="Helical" evidence="6">
    <location>
        <begin position="280"/>
        <end position="299"/>
    </location>
</feature>